<evidence type="ECO:0000256" key="9">
    <source>
        <dbReference type="SAM" id="SignalP"/>
    </source>
</evidence>
<feature type="region of interest" description="Disordered" evidence="7">
    <location>
        <begin position="179"/>
        <end position="330"/>
    </location>
</feature>
<feature type="compositionally biased region" description="Basic and acidic residues" evidence="7">
    <location>
        <begin position="179"/>
        <end position="189"/>
    </location>
</feature>
<feature type="domain" description="SpaA-like prealbumin fold" evidence="11">
    <location>
        <begin position="1159"/>
        <end position="1232"/>
    </location>
</feature>
<feature type="domain" description="SpaA-like prealbumin fold" evidence="11">
    <location>
        <begin position="2856"/>
        <end position="2942"/>
    </location>
</feature>
<gene>
    <name evidence="13" type="ORF">FOC89_13160</name>
</gene>
<dbReference type="Gene3D" id="2.60.40.1280">
    <property type="match status" value="2"/>
</dbReference>
<feature type="chain" id="PRO_5028919127" evidence="9">
    <location>
        <begin position="29"/>
        <end position="3512"/>
    </location>
</feature>
<feature type="domain" description="SpaA-like prealbumin fold" evidence="11">
    <location>
        <begin position="1823"/>
        <end position="1902"/>
    </location>
</feature>
<feature type="domain" description="SpaA-like prealbumin fold" evidence="11">
    <location>
        <begin position="1351"/>
        <end position="1438"/>
    </location>
</feature>
<keyword evidence="5 9" id="KW-0732">Signal</keyword>
<feature type="domain" description="SpaA-like prealbumin fold" evidence="11">
    <location>
        <begin position="2575"/>
        <end position="2661"/>
    </location>
</feature>
<feature type="signal peptide" evidence="9">
    <location>
        <begin position="1"/>
        <end position="28"/>
    </location>
</feature>
<dbReference type="Pfam" id="PF17961">
    <property type="entry name" value="Big_8"/>
    <property type="match status" value="2"/>
</dbReference>
<evidence type="ECO:0000256" key="7">
    <source>
        <dbReference type="SAM" id="MobiDB-lite"/>
    </source>
</evidence>
<evidence type="ECO:0000256" key="5">
    <source>
        <dbReference type="ARBA" id="ARBA00022729"/>
    </source>
</evidence>
<feature type="domain" description="SpaA-like prealbumin fold" evidence="11">
    <location>
        <begin position="2481"/>
        <end position="2567"/>
    </location>
</feature>
<feature type="region of interest" description="Disordered" evidence="7">
    <location>
        <begin position="568"/>
        <end position="592"/>
    </location>
</feature>
<feature type="domain" description="SDR-like Ig" evidence="12">
    <location>
        <begin position="334"/>
        <end position="421"/>
    </location>
</feature>
<evidence type="ECO:0000256" key="3">
    <source>
        <dbReference type="ARBA" id="ARBA00022512"/>
    </source>
</evidence>
<dbReference type="EMBL" id="CP053980">
    <property type="protein sequence ID" value="QKH24907.1"/>
    <property type="molecule type" value="Genomic_DNA"/>
</dbReference>
<feature type="compositionally biased region" description="Polar residues" evidence="7">
    <location>
        <begin position="283"/>
        <end position="307"/>
    </location>
</feature>
<feature type="domain" description="SpaA-like prealbumin fold" evidence="11">
    <location>
        <begin position="2762"/>
        <end position="2848"/>
    </location>
</feature>
<feature type="domain" description="Collagen binding" evidence="10">
    <location>
        <begin position="586"/>
        <end position="709"/>
    </location>
</feature>
<feature type="domain" description="SpaA-like prealbumin fold" evidence="11">
    <location>
        <begin position="1920"/>
        <end position="2008"/>
    </location>
</feature>
<evidence type="ECO:0000256" key="6">
    <source>
        <dbReference type="ARBA" id="ARBA00023088"/>
    </source>
</evidence>
<protein>
    <submittedName>
        <fullName evidence="13">LPXTG cell wall anchor domain-containing protein</fullName>
    </submittedName>
</protein>
<keyword evidence="3" id="KW-0134">Cell wall</keyword>
<feature type="domain" description="SpaA-like prealbumin fold" evidence="11">
    <location>
        <begin position="1539"/>
        <end position="1622"/>
    </location>
</feature>
<feature type="domain" description="Collagen binding" evidence="10">
    <location>
        <begin position="862"/>
        <end position="984"/>
    </location>
</feature>
<dbReference type="Gene3D" id="2.60.40.740">
    <property type="match status" value="5"/>
</dbReference>
<evidence type="ECO:0000259" key="10">
    <source>
        <dbReference type="Pfam" id="PF05737"/>
    </source>
</evidence>
<dbReference type="InterPro" id="IPR008456">
    <property type="entry name" value="Collagen-bd_dom"/>
</dbReference>
<feature type="domain" description="SpaA-like prealbumin fold" evidence="11">
    <location>
        <begin position="2389"/>
        <end position="2475"/>
    </location>
</feature>
<feature type="domain" description="SpaA-like prealbumin fold" evidence="11">
    <location>
        <begin position="3042"/>
        <end position="3127"/>
    </location>
</feature>
<dbReference type="RefSeq" id="WP_086405746.1">
    <property type="nucleotide sequence ID" value="NZ_CP053980.1"/>
</dbReference>
<dbReference type="Pfam" id="PF17802">
    <property type="entry name" value="SpaA"/>
    <property type="match status" value="24"/>
</dbReference>
<dbReference type="Gene3D" id="2.60.40.10">
    <property type="entry name" value="Immunoglobulins"/>
    <property type="match status" value="24"/>
</dbReference>
<dbReference type="InterPro" id="IPR008966">
    <property type="entry name" value="Adhesion_dom_sf"/>
</dbReference>
<dbReference type="PANTHER" id="PTHR36108:SF13">
    <property type="entry name" value="COLOSSIN-B-RELATED"/>
    <property type="match status" value="1"/>
</dbReference>
<dbReference type="InterPro" id="IPR013783">
    <property type="entry name" value="Ig-like_fold"/>
</dbReference>
<feature type="domain" description="SDR-like Ig" evidence="12">
    <location>
        <begin position="63"/>
        <end position="154"/>
    </location>
</feature>
<comment type="similarity">
    <text evidence="2">Belongs to the serine-aspartate repeat-containing protein (SDr) family.</text>
</comment>
<feature type="domain" description="SpaA-like prealbumin fold" evidence="11">
    <location>
        <begin position="3135"/>
        <end position="3220"/>
    </location>
</feature>
<feature type="domain" description="SpaA-like prealbumin fold" evidence="11">
    <location>
        <begin position="2201"/>
        <end position="2286"/>
    </location>
</feature>
<comment type="subcellular location">
    <subcellularLocation>
        <location evidence="1">Secreted</location>
        <location evidence="1">Cell wall</location>
        <topology evidence="1">Peptidoglycan-anchor</topology>
    </subcellularLocation>
</comment>
<evidence type="ECO:0000256" key="4">
    <source>
        <dbReference type="ARBA" id="ARBA00022525"/>
    </source>
</evidence>
<feature type="domain" description="Collagen binding" evidence="10">
    <location>
        <begin position="1011"/>
        <end position="1134"/>
    </location>
</feature>
<feature type="domain" description="SpaA-like prealbumin fold" evidence="11">
    <location>
        <begin position="3321"/>
        <end position="3410"/>
    </location>
</feature>
<feature type="domain" description="SpaA-like prealbumin fold" evidence="11">
    <location>
        <begin position="2669"/>
        <end position="2754"/>
    </location>
</feature>
<keyword evidence="6" id="KW-0572">Peptidoglycan-anchor</keyword>
<evidence type="ECO:0000313" key="13">
    <source>
        <dbReference type="EMBL" id="QKH24907.1"/>
    </source>
</evidence>
<feature type="region of interest" description="Disordered" evidence="7">
    <location>
        <begin position="3406"/>
        <end position="3487"/>
    </location>
</feature>
<feature type="transmembrane region" description="Helical" evidence="8">
    <location>
        <begin position="3488"/>
        <end position="3506"/>
    </location>
</feature>
<feature type="domain" description="SpaA-like prealbumin fold" evidence="11">
    <location>
        <begin position="2014"/>
        <end position="2101"/>
    </location>
</feature>
<reference evidence="13 14" key="1">
    <citation type="submission" date="2020-05" db="EMBL/GenBank/DDBJ databases">
        <title>FDA dAtabase for Regulatory Grade micrObial Sequences (FDA-ARGOS): Supporting development and validation of Infectious Disease Dx tests.</title>
        <authorList>
            <person name="Nelson B."/>
            <person name="Plummer A."/>
            <person name="Tallon L."/>
            <person name="Sadzewicz L."/>
            <person name="Zhao X."/>
            <person name="Vavikolanu K."/>
            <person name="Mehta A."/>
            <person name="Aluvathingal J."/>
            <person name="Nadendla S."/>
            <person name="Myers T."/>
            <person name="Yan Y."/>
            <person name="Sichtig H."/>
        </authorList>
    </citation>
    <scope>NUCLEOTIDE SEQUENCE [LARGE SCALE GENOMIC DNA]</scope>
    <source>
        <strain evidence="13 14">FDAARGOS_795</strain>
    </source>
</reference>
<evidence type="ECO:0000259" key="11">
    <source>
        <dbReference type="Pfam" id="PF17802"/>
    </source>
</evidence>
<keyword evidence="4" id="KW-0964">Secreted</keyword>
<dbReference type="InterPro" id="IPR041033">
    <property type="entry name" value="SpaA_PFL_dom_1"/>
</dbReference>
<dbReference type="Pfam" id="PF05737">
    <property type="entry name" value="Collagen_bind"/>
    <property type="match status" value="4"/>
</dbReference>
<evidence type="ECO:0000256" key="1">
    <source>
        <dbReference type="ARBA" id="ARBA00004168"/>
    </source>
</evidence>
<dbReference type="NCBIfam" id="TIGR01167">
    <property type="entry name" value="LPXTG_anchor"/>
    <property type="match status" value="1"/>
</dbReference>
<keyword evidence="8" id="KW-0812">Transmembrane</keyword>
<feature type="domain" description="SpaA-like prealbumin fold" evidence="11">
    <location>
        <begin position="1445"/>
        <end position="1529"/>
    </location>
</feature>
<feature type="domain" description="Collagen binding" evidence="10">
    <location>
        <begin position="448"/>
        <end position="574"/>
    </location>
</feature>
<dbReference type="GO" id="GO:0005518">
    <property type="term" value="F:collagen binding"/>
    <property type="evidence" value="ECO:0007669"/>
    <property type="project" value="InterPro"/>
</dbReference>
<feature type="domain" description="SpaA-like prealbumin fold" evidence="11">
    <location>
        <begin position="2949"/>
        <end position="3035"/>
    </location>
</feature>
<organism evidence="13 14">
    <name type="scientific">Bacillus thuringiensis</name>
    <dbReference type="NCBI Taxonomy" id="1428"/>
    <lineage>
        <taxon>Bacteria</taxon>
        <taxon>Bacillati</taxon>
        <taxon>Bacillota</taxon>
        <taxon>Bacilli</taxon>
        <taxon>Bacillales</taxon>
        <taxon>Bacillaceae</taxon>
        <taxon>Bacillus</taxon>
        <taxon>Bacillus cereus group</taxon>
    </lineage>
</organism>
<evidence type="ECO:0000256" key="8">
    <source>
        <dbReference type="SAM" id="Phobius"/>
    </source>
</evidence>
<dbReference type="SUPFAM" id="SSF49478">
    <property type="entry name" value="Cna protein B-type domain"/>
    <property type="match status" value="24"/>
</dbReference>
<keyword evidence="8" id="KW-1133">Transmembrane helix</keyword>
<evidence type="ECO:0000256" key="2">
    <source>
        <dbReference type="ARBA" id="ARBA00007257"/>
    </source>
</evidence>
<dbReference type="InterPro" id="IPR041171">
    <property type="entry name" value="SDR_Ig"/>
</dbReference>
<feature type="domain" description="SpaA-like prealbumin fold" evidence="11">
    <location>
        <begin position="2107"/>
        <end position="2194"/>
    </location>
</feature>
<sequence>MKKLFNICLIVFVLFSQFISFPYNQAKAETLQETSLFDTVEMKDATDHIIDEAKNPKNLIKIGSTIQVEYAWSIKDQQVVHANDTAVIQIPLALKVSKDLQGDLVTDQKNIGQYFITAKDNKLKLIFNDQVENSKDAKGKIKIDTVFNPTLKTEEKSVQIAFPLGTLVQPITVPIQVEDSKEDGTKQDTNKQVPDQVAKPATDNPEQNPATKPATDNPEQNPATKPATDNPEQNPATKPATDNPEQNPATKPATDNPEQNPATKPATDNPEQNPATKPAADNPEQNLASDPAESTNSGPKQITTNILTGVKLTDKDGKPFTEDNRPSTDSPANIEFTWELLKSMNVKSGDYYIFDLPKHFKIYNTINSPLYDSENNPIGNFTVTKDGKVTMTFNDYVEEHPDVVGNLQLKTEFNKAEIKGTTTQEIPFPIKDKDVSITVDFKPNVQTATNKKGLPDRPINTNEINWTVEMNKTKDTLKNAVFKDNIPQGTSLNKDSIKVYYLEVDVNGNATRGQEADPADYKIISSDGSKLEIAFKDSIKKAYQIEYVTKITDENVKSFQNNVTITSDNQGQQKASSTVTVSRGTHLNKTSKYDPKTQTIEWTITYNGDQRNIKKTDALLKDIFDDTHELDVNSIVVKNASYDDNGRLITGDTVNNYTVTNKKNGFNLQFNEDINSAYVITYKTKPTDNVIKDGKIKNTVTADNGSSKENEAGFQQQNIIKSNNKAETNYKDKTTTWTITVNNNNYPLNNAIITDTFDHGGLQLKDKKLEIKDGDYTLQAETDYVLDVTDKGFKITLIGTYQSNMTKTLIVKYTTDFDYTKLESGKTSFKNTGNLSWIDAESNPQSNKVEADFDPDTFTKANGYKYGSYNAQTKEITWIIGFNYNNVEIKDPYVIDVIQDKQKLVPGSIEVRHMILNGSPNNARPGDAVPIEQYELEEPTDKNKNTLQVHFKQSINSPYYIIFKTSLDGELIQNTYKNEAELKDGSKIVNTLKGDAQVNKGGSFVTKKAVQDDNYINWSIAINESQSTIADAVVTDDPTDNQVLVEDSFHLYPTTVDYYGNVTKDTANELKQGTDYKLTITTDNNTGKQHFEIAFLKKIDRAYILEYRSLINADDKEKVSNKAKIAGNQLTVKNTETVETIEVRMSSGSGGGSATKGRGNLEIIKVDNDNKKVPLSGAEFTLYDRTGKTVIRKITTDKDGIAKFNNLKRDKYLLKETKAPEGYVISWDLKQGKIVELGSQETTTYKLANKKFVGKVVLTKSDDLNKNVTLQGAVFTLLDKDKKIILEHEKLTTNDQGQITVDNLKPGTYYLQETTAPEHYKLDSTPIQFTIKEDQTTVINRTATNSLIPGSAILTKVDKDGKTLAGAEFSVRDRHNNVIRGYEKLTTNDQGQIEATNLRPGDYQFVEEKAPKDYDIDKTPIEFTIVKSQKKAVTVTATNHLIKGGVTLTKTDDIDGTALAGAVFKIVDANDEKKVIRENVTTGADGKVTVKDLEPGTYKFIETEAPKDYVLNTNPIEFTIDKSQQSFATVTATNSLKTGEVELLKVDEFGDKKPLKGAVFKIVDVNNNDVRTDLTTDADGKTKADKLRPGTYKFIETAAPEHYVLRAEPIEFTIDRSQKETLLVKAENALKPGDVELTKVDDIDGTALEGALFKIVDANDEKKVIRENIKTGADGKAIATGLRPGDYKFIEVTAPKYYDKNTNPIKFTITESQTTSATVTAKNSLTKGGIELTKVNAADEKETLEGAVFKIVNRDTNEDVHTNLVTNSEGKLVVDDLRPGNYKLIETKAPTYYDVNVEPIEFTIEKGQQTLLPLTFKNSLTKGKVKLIKEDDVESSIALAGAVFTLQDATGKEIAKDLKTDDYGVLVIPDLAPGDYQFIETSAPEHYKLDQTPIKFTIKKGSKDDLPVPVTVTNSLLTGGVTLTKVDDVDGVTLEGAEFIIVDAHDTEKVVRKGLTTDEHGKVSASDLRPGDYQFIEVKAPKDYTLGNDPIPFTIGKSQKENINVTATNSLKKGAVTLTKIDDIDRTMLKDAIFKIVDMNGNEVRTNLGTDKNGKISVSDLRPGDYQFIETKAPEHYVLDETPIPFTIERSQTKEINVTGKNTLKKGSVELIKIDDIDTDTKLANAVFNLLDADGEIVEEGLKTNDEGKIIVENLRPGTYQFVETIAPEHYDLNKKPIEFTIKKSQTETLHITAKNALTKGAVELSKVDDIDGTKLEGAVFNIVDMNGTVIHKNLVTNSKGKIEIDDLRPGDYHFIETKAPKHYVLDETPIDFTIEKGQKKTISLTAKNSLQQGSIELLKVDDLNDQMKLSDAVFNLLDQNGKVIKTDLKTNNEGKIVVENLRPGTYQFVETTAPKHYDLDKKPIVVTVEKSQKNIATVTMKNSLTKGGVELSKVDDVDGTTLEGAVFNIVDMNGTVIRKSLTTNSQGKISVPDLRPGDYQFIETKAPKHYDLNKEPIPFTIEKGQAEPISVTAKNSLTKGAVELSKVDDIDGTALEGAIFKIVDMNGHDVRTSITTDAKGKVSISDLHPGDYQFIETTAPKHYKLDATPIKFTIEKSQAEKLQVTAKNSLIEGAVELIKVDDITPDTKLSDAVFNIIDAKGKVVRTNLTTDKDGKISASNLRPGDYQFVETKAPKDYDLNETPIPFTIEKSQSTHVSVTAKNGLTKGGVELTKIDALNTKETLEGAVFKITDLNGNDIRTNLVTNKDGKIIAKDLQPGDYQFIETKAPKHYDLNETPIKFTIERSQTKHVSVTATNSLTKGSVELIKVDDVEENTTLEGAVFKIVNKGGHDVRTDLTTDKNGRLVVDELPPGDYEFIETKAPTHYDLNETPIKFTVKKGQEKIASVTATNSLTKGAVELSKVDDIDGSTLKDAVFKIVDMNGNDVRTDLTTNKDGKISVSDLRPGDYQFIETKAPKHYDLNQTPINFTVEKSQTATASVTAKNSLTKGAVELTKVDDIDGTTLEGAIFKIVDSNGHDVRTDLTTNKDGKISVSDLRPGDYQFIETKAPTHYDLNQNPINFTVEKSQTATASVTAKNSLTKGAVELSKVDDIDGSTLKDAVFKIVDMNGNDVRTDLTTDKDGKISVSDLRPGDYQFIETKAPKHYDLNQTPINFTVEKSQTATASVTATNSLTKGAVELTKVDDIDGATLEGAVFKIVDMNGNDVRTDLTTDKDGKISVSDLRPGDYQFIETKAPKHYDLNQNPINFTVEKSQTATASVTATNSLTKGAVELTKVDDIDGTTLEGAIFKIVDSNGHDVRADLTTDKDGKISVSDLRPGDYQFIETKAPTGYDLNAKPIPFTIPKGQSQVTSVTALNSLTTGSMELTKVDIDHNGTLEGAIFNILDQDGKVVREGLKTDGHGKLIVNDLKPGNYQLVETKAPEGYQLDASPISFTIEKAQASPLQITVSNKKIDSSSGGEEKPVTPPNKEEETGKETSEELEKGNPEAHGKGTSEELEKGNPETQINKQQDDRNTGKELPNTGHKNDSTQTVGIILLLAGLLSVLATKRKKYY</sequence>
<keyword evidence="8" id="KW-0472">Membrane</keyword>
<accession>A0A7D4DIZ6</accession>
<feature type="compositionally biased region" description="Basic and acidic residues" evidence="7">
    <location>
        <begin position="3410"/>
        <end position="3460"/>
    </location>
</feature>
<feature type="domain" description="SpaA-like prealbumin fold" evidence="11">
    <location>
        <begin position="3228"/>
        <end position="3309"/>
    </location>
</feature>
<dbReference type="GO" id="GO:0007155">
    <property type="term" value="P:cell adhesion"/>
    <property type="evidence" value="ECO:0007669"/>
    <property type="project" value="InterPro"/>
</dbReference>
<proteinExistence type="inferred from homology"/>
<feature type="domain" description="SpaA-like prealbumin fold" evidence="11">
    <location>
        <begin position="2294"/>
        <end position="2383"/>
    </location>
</feature>
<evidence type="ECO:0000259" key="12">
    <source>
        <dbReference type="Pfam" id="PF17961"/>
    </source>
</evidence>
<dbReference type="InterPro" id="IPR011252">
    <property type="entry name" value="Fibrogen-bd_dom1"/>
</dbReference>
<evidence type="ECO:0000313" key="14">
    <source>
        <dbReference type="Proteomes" id="UP000501107"/>
    </source>
</evidence>
<feature type="domain" description="SpaA-like prealbumin fold" evidence="11">
    <location>
        <begin position="1729"/>
        <end position="1808"/>
    </location>
</feature>
<dbReference type="SUPFAM" id="SSF49401">
    <property type="entry name" value="Bacterial adhesins"/>
    <property type="match status" value="7"/>
</dbReference>
<name>A0A7D4DIZ6_BACTU</name>
<dbReference type="PANTHER" id="PTHR36108">
    <property type="entry name" value="COLOSSIN-B-RELATED"/>
    <property type="match status" value="1"/>
</dbReference>
<dbReference type="Proteomes" id="UP000501107">
    <property type="component" value="Chromosome"/>
</dbReference>
<feature type="domain" description="SpaA-like prealbumin fold" evidence="11">
    <location>
        <begin position="1255"/>
        <end position="1339"/>
    </location>
</feature>
<feature type="domain" description="SpaA-like prealbumin fold" evidence="11">
    <location>
        <begin position="1633"/>
        <end position="1721"/>
    </location>
</feature>
<feature type="compositionally biased region" description="Basic and acidic residues" evidence="7">
    <location>
        <begin position="312"/>
        <end position="326"/>
    </location>
</feature>